<keyword evidence="1" id="KW-1133">Transmembrane helix</keyword>
<organism evidence="2 3">
    <name type="scientific">Algibacter lectus</name>
    <dbReference type="NCBI Taxonomy" id="221126"/>
    <lineage>
        <taxon>Bacteria</taxon>
        <taxon>Pseudomonadati</taxon>
        <taxon>Bacteroidota</taxon>
        <taxon>Flavobacteriia</taxon>
        <taxon>Flavobacteriales</taxon>
        <taxon>Flavobacteriaceae</taxon>
        <taxon>Algibacter</taxon>
    </lineage>
</organism>
<dbReference type="AlphaFoldDB" id="A0A090X0B9"/>
<dbReference type="EMBL" id="BBNU01000040">
    <property type="protein sequence ID" value="GAL82686.1"/>
    <property type="molecule type" value="Genomic_DNA"/>
</dbReference>
<evidence type="ECO:0000313" key="3">
    <source>
        <dbReference type="Proteomes" id="UP000029643"/>
    </source>
</evidence>
<keyword evidence="1" id="KW-0812">Transmembrane</keyword>
<accession>A0A090X0B9</accession>
<reference evidence="2 3" key="1">
    <citation type="journal article" date="2014" name="Genome Announc.">
        <title>Draft Genome Sequences of Marine Flavobacterium Algibacter lectus Strains SS8 and NR4.</title>
        <authorList>
            <person name="Takatani N."/>
            <person name="Nakanishi M."/>
            <person name="Meirelles P."/>
            <person name="Mino S."/>
            <person name="Suda W."/>
            <person name="Oshima K."/>
            <person name="Hattori M."/>
            <person name="Ohkuma M."/>
            <person name="Hosokawa M."/>
            <person name="Miyashita K."/>
            <person name="Thompson F.L."/>
            <person name="Niwa A."/>
            <person name="Sawabe T."/>
            <person name="Sawabe T."/>
        </authorList>
    </citation>
    <scope>NUCLEOTIDE SEQUENCE [LARGE SCALE GENOMIC DNA]</scope>
    <source>
        <strain evidence="3">JCM19274</strain>
    </source>
</reference>
<evidence type="ECO:0000256" key="1">
    <source>
        <dbReference type="SAM" id="Phobius"/>
    </source>
</evidence>
<dbReference type="Proteomes" id="UP000029643">
    <property type="component" value="Unassembled WGS sequence"/>
</dbReference>
<evidence type="ECO:0000313" key="2">
    <source>
        <dbReference type="EMBL" id="GAL82686.1"/>
    </source>
</evidence>
<name>A0A090X0B9_9FLAO</name>
<proteinExistence type="predicted"/>
<comment type="caution">
    <text evidence="2">The sequence shown here is derived from an EMBL/GenBank/DDBJ whole genome shotgun (WGS) entry which is preliminary data.</text>
</comment>
<protein>
    <submittedName>
        <fullName evidence="2">Oligosaccharide repeat unit polymerase Wzy</fullName>
    </submittedName>
</protein>
<keyword evidence="1" id="KW-0472">Membrane</keyword>
<gene>
    <name evidence="2" type="ORF">JCM19274_1627</name>
</gene>
<feature type="transmembrane region" description="Helical" evidence="1">
    <location>
        <begin position="51"/>
        <end position="72"/>
    </location>
</feature>
<sequence length="73" mass="8206">MLLRVGGSLFLLEFEEFRNNPFFGIGVGRAKEIRFQKTGIHAASHNEVSRIIAEHGMFGVFAFLILLLAPIIF</sequence>